<dbReference type="Pfam" id="PF00444">
    <property type="entry name" value="Ribosomal_L36"/>
    <property type="match status" value="1"/>
</dbReference>
<evidence type="ECO:0000256" key="3">
    <source>
        <dbReference type="ARBA" id="ARBA00023274"/>
    </source>
</evidence>
<dbReference type="Gramene" id="CMP301CT">
    <property type="protein sequence ID" value="CMP301CT"/>
    <property type="gene ID" value="CMP301C"/>
</dbReference>
<dbReference type="PANTHER" id="PTHR18804">
    <property type="entry name" value="RIBOSOMAL PROTEIN"/>
    <property type="match status" value="1"/>
</dbReference>
<dbReference type="GeneID" id="16995897"/>
<name>M1VA34_CYAM1</name>
<gene>
    <name evidence="6" type="ORF">CYME_CMP301C</name>
</gene>
<dbReference type="EMBL" id="AP006498">
    <property type="protein sequence ID" value="BAM81899.1"/>
    <property type="molecule type" value="Genomic_DNA"/>
</dbReference>
<dbReference type="AlphaFoldDB" id="M1VA34"/>
<sequence length="106" mass="12299">MWSSVVSRVPAVWRRFATSTGIASGTTSTFRETNHTQLATVWQFVRYFKVRSSVRRVCESCRIVRRGKRIYVLCDKEPRHKQRQGLGRTMPPRGSMHCQNPPFAKT</sequence>
<dbReference type="PROSITE" id="PS00828">
    <property type="entry name" value="RIBOSOMAL_L36"/>
    <property type="match status" value="1"/>
</dbReference>
<dbReference type="HAMAP" id="MF_00251">
    <property type="entry name" value="Ribosomal_bL36"/>
    <property type="match status" value="1"/>
</dbReference>
<dbReference type="PANTHER" id="PTHR18804:SF16">
    <property type="entry name" value="RIBOSOMAL PROTEIN"/>
    <property type="match status" value="1"/>
</dbReference>
<accession>M1VA34</accession>
<dbReference type="InterPro" id="IPR035977">
    <property type="entry name" value="Ribosomal_bL36_sp"/>
</dbReference>
<evidence type="ECO:0000256" key="4">
    <source>
        <dbReference type="RuleBase" id="RU000570"/>
    </source>
</evidence>
<comment type="similarity">
    <text evidence="1 4">Belongs to the bacterial ribosomal protein bL36 family.</text>
</comment>
<dbReference type="GO" id="GO:0005840">
    <property type="term" value="C:ribosome"/>
    <property type="evidence" value="ECO:0007669"/>
    <property type="project" value="UniProtKB-KW"/>
</dbReference>
<dbReference type="HOGENOM" id="CLU_135723_1_2_1"/>
<dbReference type="STRING" id="280699.M1VA34"/>
<feature type="region of interest" description="Disordered" evidence="5">
    <location>
        <begin position="82"/>
        <end position="106"/>
    </location>
</feature>
<dbReference type="OrthoDB" id="10265903at2759"/>
<dbReference type="GO" id="GO:0006412">
    <property type="term" value="P:translation"/>
    <property type="evidence" value="ECO:0007669"/>
    <property type="project" value="InterPro"/>
</dbReference>
<keyword evidence="3 4" id="KW-0687">Ribonucleoprotein</keyword>
<dbReference type="GO" id="GO:1990904">
    <property type="term" value="C:ribonucleoprotein complex"/>
    <property type="evidence" value="ECO:0007669"/>
    <property type="project" value="UniProtKB-KW"/>
</dbReference>
<evidence type="ECO:0000313" key="6">
    <source>
        <dbReference type="EMBL" id="BAM81899.1"/>
    </source>
</evidence>
<dbReference type="RefSeq" id="XP_005537935.1">
    <property type="nucleotide sequence ID" value="XM_005537878.1"/>
</dbReference>
<dbReference type="InterPro" id="IPR052010">
    <property type="entry name" value="Ribosomal_LSU_bL36"/>
</dbReference>
<evidence type="ECO:0000313" key="7">
    <source>
        <dbReference type="Proteomes" id="UP000007014"/>
    </source>
</evidence>
<organism evidence="6 7">
    <name type="scientific">Cyanidioschyzon merolae (strain NIES-3377 / 10D)</name>
    <name type="common">Unicellular red alga</name>
    <dbReference type="NCBI Taxonomy" id="280699"/>
    <lineage>
        <taxon>Eukaryota</taxon>
        <taxon>Rhodophyta</taxon>
        <taxon>Bangiophyceae</taxon>
        <taxon>Cyanidiales</taxon>
        <taxon>Cyanidiaceae</taxon>
        <taxon>Cyanidioschyzon</taxon>
    </lineage>
</organism>
<evidence type="ECO:0000256" key="5">
    <source>
        <dbReference type="SAM" id="MobiDB-lite"/>
    </source>
</evidence>
<reference evidence="6 7" key="1">
    <citation type="journal article" date="2004" name="Nature">
        <title>Genome sequence of the ultrasmall unicellular red alga Cyanidioschyzon merolae 10D.</title>
        <authorList>
            <person name="Matsuzaki M."/>
            <person name="Misumi O."/>
            <person name="Shin-i T."/>
            <person name="Maruyama S."/>
            <person name="Takahara M."/>
            <person name="Miyagishima S."/>
            <person name="Mori T."/>
            <person name="Nishida K."/>
            <person name="Yagisawa F."/>
            <person name="Nishida K."/>
            <person name="Yoshida Y."/>
            <person name="Nishimura Y."/>
            <person name="Nakao S."/>
            <person name="Kobayashi T."/>
            <person name="Momoyama Y."/>
            <person name="Higashiyama T."/>
            <person name="Minoda A."/>
            <person name="Sano M."/>
            <person name="Nomoto H."/>
            <person name="Oishi K."/>
            <person name="Hayashi H."/>
            <person name="Ohta F."/>
            <person name="Nishizaka S."/>
            <person name="Haga S."/>
            <person name="Miura S."/>
            <person name="Morishita T."/>
            <person name="Kabeya Y."/>
            <person name="Terasawa K."/>
            <person name="Suzuki Y."/>
            <person name="Ishii Y."/>
            <person name="Asakawa S."/>
            <person name="Takano H."/>
            <person name="Ohta N."/>
            <person name="Kuroiwa H."/>
            <person name="Tanaka K."/>
            <person name="Shimizu N."/>
            <person name="Sugano S."/>
            <person name="Sato N."/>
            <person name="Nozaki H."/>
            <person name="Ogasawara N."/>
            <person name="Kohara Y."/>
            <person name="Kuroiwa T."/>
        </authorList>
    </citation>
    <scope>NUCLEOTIDE SEQUENCE [LARGE SCALE GENOMIC DNA]</scope>
    <source>
        <strain evidence="6 7">10D</strain>
    </source>
</reference>
<evidence type="ECO:0000256" key="2">
    <source>
        <dbReference type="ARBA" id="ARBA00022980"/>
    </source>
</evidence>
<reference evidence="6 7" key="2">
    <citation type="journal article" date="2007" name="BMC Biol.">
        <title>A 100%-complete sequence reveals unusually simple genomic features in the hot-spring red alga Cyanidioschyzon merolae.</title>
        <authorList>
            <person name="Nozaki H."/>
            <person name="Takano H."/>
            <person name="Misumi O."/>
            <person name="Terasawa K."/>
            <person name="Matsuzaki M."/>
            <person name="Maruyama S."/>
            <person name="Nishida K."/>
            <person name="Yagisawa F."/>
            <person name="Yoshida Y."/>
            <person name="Fujiwara T."/>
            <person name="Takio S."/>
            <person name="Tamura K."/>
            <person name="Chung S.J."/>
            <person name="Nakamura S."/>
            <person name="Kuroiwa H."/>
            <person name="Tanaka K."/>
            <person name="Sato N."/>
            <person name="Kuroiwa T."/>
        </authorList>
    </citation>
    <scope>NUCLEOTIDE SEQUENCE [LARGE SCALE GENOMIC DNA]</scope>
    <source>
        <strain evidence="6 7">10D</strain>
    </source>
</reference>
<keyword evidence="2 4" id="KW-0689">Ribosomal protein</keyword>
<keyword evidence="7" id="KW-1185">Reference proteome</keyword>
<proteinExistence type="inferred from homology"/>
<dbReference type="SUPFAM" id="SSF57840">
    <property type="entry name" value="Ribosomal protein L36"/>
    <property type="match status" value="1"/>
</dbReference>
<dbReference type="KEGG" id="cme:CYME_CMP301C"/>
<dbReference type="NCBIfam" id="TIGR01022">
    <property type="entry name" value="rpmJ_bact"/>
    <property type="match status" value="1"/>
</dbReference>
<dbReference type="Proteomes" id="UP000007014">
    <property type="component" value="Chromosome 16"/>
</dbReference>
<dbReference type="InterPro" id="IPR000473">
    <property type="entry name" value="Ribosomal_bL36"/>
</dbReference>
<evidence type="ECO:0000256" key="1">
    <source>
        <dbReference type="ARBA" id="ARBA00007645"/>
    </source>
</evidence>
<dbReference type="GO" id="GO:0003735">
    <property type="term" value="F:structural constituent of ribosome"/>
    <property type="evidence" value="ECO:0007669"/>
    <property type="project" value="InterPro"/>
</dbReference>
<protein>
    <recommendedName>
        <fullName evidence="4">Ribosomal protein</fullName>
    </recommendedName>
</protein>